<evidence type="ECO:0000256" key="3">
    <source>
        <dbReference type="ARBA" id="ARBA00022989"/>
    </source>
</evidence>
<feature type="transmembrane region" description="Helical" evidence="6">
    <location>
        <begin position="653"/>
        <end position="672"/>
    </location>
</feature>
<feature type="transmembrane region" description="Helical" evidence="6">
    <location>
        <begin position="842"/>
        <end position="864"/>
    </location>
</feature>
<feature type="transmembrane region" description="Helical" evidence="6">
    <location>
        <begin position="56"/>
        <end position="74"/>
    </location>
</feature>
<dbReference type="Gene3D" id="1.20.120.350">
    <property type="entry name" value="Voltage-gated potassium channels. Chain C"/>
    <property type="match status" value="2"/>
</dbReference>
<dbReference type="PANTHER" id="PTHR46726">
    <property type="entry name" value="TWO PORE CHANNEL 3"/>
    <property type="match status" value="1"/>
</dbReference>
<dbReference type="EMBL" id="VLTN01000024">
    <property type="protein sequence ID" value="KAA0151930.1"/>
    <property type="molecule type" value="Genomic_DNA"/>
</dbReference>
<feature type="compositionally biased region" description="Low complexity" evidence="5">
    <location>
        <begin position="464"/>
        <end position="476"/>
    </location>
</feature>
<evidence type="ECO:0000256" key="2">
    <source>
        <dbReference type="ARBA" id="ARBA00022692"/>
    </source>
</evidence>
<dbReference type="GO" id="GO:0016020">
    <property type="term" value="C:membrane"/>
    <property type="evidence" value="ECO:0007669"/>
    <property type="project" value="UniProtKB-SubCell"/>
</dbReference>
<dbReference type="OMA" id="ECDEREY"/>
<dbReference type="InterPro" id="IPR005821">
    <property type="entry name" value="Ion_trans_dom"/>
</dbReference>
<feature type="transmembrane region" description="Helical" evidence="6">
    <location>
        <begin position="684"/>
        <end position="703"/>
    </location>
</feature>
<dbReference type="PANTHER" id="PTHR46726:SF1">
    <property type="entry name" value="TWO-PORE CALCIUM CHANNEL 3"/>
    <property type="match status" value="1"/>
</dbReference>
<proteinExistence type="predicted"/>
<evidence type="ECO:0000313" key="8">
    <source>
        <dbReference type="EMBL" id="KAA0151930.1"/>
    </source>
</evidence>
<comment type="caution">
    <text evidence="8">The sequence shown here is derived from an EMBL/GenBank/DDBJ whole genome shotgun (WGS) entry which is preliminary data.</text>
</comment>
<feature type="transmembrane region" description="Helical" evidence="6">
    <location>
        <begin position="127"/>
        <end position="146"/>
    </location>
</feature>
<feature type="compositionally biased region" description="Low complexity" evidence="5">
    <location>
        <begin position="407"/>
        <end position="420"/>
    </location>
</feature>
<feature type="region of interest" description="Disordered" evidence="5">
    <location>
        <begin position="505"/>
        <end position="554"/>
    </location>
</feature>
<feature type="transmembrane region" description="Helical" evidence="6">
    <location>
        <begin position="280"/>
        <end position="303"/>
    </location>
</feature>
<dbReference type="AlphaFoldDB" id="A0A5A8CIH6"/>
<feature type="region of interest" description="Disordered" evidence="5">
    <location>
        <begin position="1060"/>
        <end position="1105"/>
    </location>
</feature>
<keyword evidence="2 6" id="KW-0812">Transmembrane</keyword>
<dbReference type="SUPFAM" id="SSF81324">
    <property type="entry name" value="Voltage-gated potassium channels"/>
    <property type="match status" value="1"/>
</dbReference>
<comment type="subcellular location">
    <subcellularLocation>
        <location evidence="1">Membrane</location>
        <topology evidence="1">Multi-pass membrane protein</topology>
    </subcellularLocation>
</comment>
<evidence type="ECO:0000256" key="1">
    <source>
        <dbReference type="ARBA" id="ARBA00004141"/>
    </source>
</evidence>
<dbReference type="InterPro" id="IPR002048">
    <property type="entry name" value="EF_hand_dom"/>
</dbReference>
<keyword evidence="4 6" id="KW-0472">Membrane</keyword>
<dbReference type="GO" id="GO:0005509">
    <property type="term" value="F:calcium ion binding"/>
    <property type="evidence" value="ECO:0007669"/>
    <property type="project" value="InterPro"/>
</dbReference>
<feature type="domain" description="EF-hand" evidence="7">
    <location>
        <begin position="582"/>
        <end position="617"/>
    </location>
</feature>
<evidence type="ECO:0000259" key="7">
    <source>
        <dbReference type="PROSITE" id="PS50222"/>
    </source>
</evidence>
<dbReference type="PROSITE" id="PS50222">
    <property type="entry name" value="EF_HAND_2"/>
    <property type="match status" value="1"/>
</dbReference>
<protein>
    <recommendedName>
        <fullName evidence="7">EF-hand domain-containing protein</fullName>
    </recommendedName>
</protein>
<feature type="transmembrane region" description="Helical" evidence="6">
    <location>
        <begin position="242"/>
        <end position="260"/>
    </location>
</feature>
<evidence type="ECO:0000256" key="4">
    <source>
        <dbReference type="ARBA" id="ARBA00023136"/>
    </source>
</evidence>
<feature type="transmembrane region" description="Helical" evidence="6">
    <location>
        <begin position="784"/>
        <end position="807"/>
    </location>
</feature>
<dbReference type="GO" id="GO:0005216">
    <property type="term" value="F:monoatomic ion channel activity"/>
    <property type="evidence" value="ECO:0007669"/>
    <property type="project" value="InterPro"/>
</dbReference>
<feature type="compositionally biased region" description="Acidic residues" evidence="5">
    <location>
        <begin position="1032"/>
        <end position="1041"/>
    </location>
</feature>
<reference evidence="8 9" key="1">
    <citation type="submission" date="2019-07" db="EMBL/GenBank/DDBJ databases">
        <title>Genomes of Cafeteria roenbergensis.</title>
        <authorList>
            <person name="Fischer M.G."/>
            <person name="Hackl T."/>
            <person name="Roman M."/>
        </authorList>
    </citation>
    <scope>NUCLEOTIDE SEQUENCE [LARGE SCALE GENOMIC DNA]</scope>
    <source>
        <strain evidence="8 9">BVI</strain>
    </source>
</reference>
<gene>
    <name evidence="8" type="ORF">FNF29_04336</name>
</gene>
<dbReference type="InterPro" id="IPR027359">
    <property type="entry name" value="Volt_channel_dom_sf"/>
</dbReference>
<evidence type="ECO:0000256" key="6">
    <source>
        <dbReference type="SAM" id="Phobius"/>
    </source>
</evidence>
<dbReference type="Gene3D" id="1.10.287.70">
    <property type="match status" value="2"/>
</dbReference>
<evidence type="ECO:0000256" key="5">
    <source>
        <dbReference type="SAM" id="MobiDB-lite"/>
    </source>
</evidence>
<dbReference type="Pfam" id="PF00520">
    <property type="entry name" value="Ion_trans"/>
    <property type="match status" value="2"/>
</dbReference>
<feature type="compositionally biased region" description="Polar residues" evidence="5">
    <location>
        <begin position="450"/>
        <end position="463"/>
    </location>
</feature>
<feature type="region of interest" description="Disordered" evidence="5">
    <location>
        <begin position="1015"/>
        <end position="1041"/>
    </location>
</feature>
<feature type="region of interest" description="Disordered" evidence="5">
    <location>
        <begin position="335"/>
        <end position="493"/>
    </location>
</feature>
<feature type="region of interest" description="Disordered" evidence="5">
    <location>
        <begin position="976"/>
        <end position="999"/>
    </location>
</feature>
<organism evidence="8 9">
    <name type="scientific">Cafeteria roenbergensis</name>
    <name type="common">Marine flagellate</name>
    <dbReference type="NCBI Taxonomy" id="33653"/>
    <lineage>
        <taxon>Eukaryota</taxon>
        <taxon>Sar</taxon>
        <taxon>Stramenopiles</taxon>
        <taxon>Bigyra</taxon>
        <taxon>Opalozoa</taxon>
        <taxon>Bicosoecida</taxon>
        <taxon>Cafeteriaceae</taxon>
        <taxon>Cafeteria</taxon>
    </lineage>
</organism>
<sequence>MAAAGARLPGKGGTGRPHLTARQAAVLIDDALHGRNPNHKMDDTALFINSVLRSKLYTLGFSLVILVELLLAIVERPSSLRSDPPALLSSTATGLIEAVCLLVFSVDVALRYRYLTRDQFWRSRWTLAKLGFVVLAGVNTGLYLAMGDNFPRIHRFARPIMVAAHFRNVSKIFGSMLVSIPRVANVTVLLVFHVVFFGVIAHVLFGGIHCTVDEKSNWDCTCDVHAEDGEFCSPFSKNCFDYFGNIGCAMDQLFILLTTANFPDVMLPAYHCFQWSPVFFVAYLVVGLYFMLNLVLAVSYSVFQGHTKDKVLGTVNKRVLTLDRVFDGVRESSHFASDEGPFLRERSQDSAPEASAPRARTRATALAQAAHSSASPLLGPSEDRGMAHAPASSWGSAGLRGAGSPLAASARHAGAGARGAPDSPPRARFLPMDVDGSSVPRSPPAGARSHATSPSARNRSAGTSAAESALLAPPALGWGEGRSAGSKATESSSAIAAGMAEHAGAGAGSEAGAGHSPAGRAGGRAGGAPPSGLRGRPLLEPPSTPVGHGQRAGACPEELSGRAGEMGWPMWRRLLRLLRPNLSEAQIAVLFRTMDSRGVGSISREDFREISTFVEVKFAAKHTGAKRDYLCHRCAPQWLIAARQATRVLVRSLWFRALFDLLIYVNGFLIVIDFSLKPESAADHVVNGIMQGLLIAFAVELALKLFGLGFAPFCQDLFNVLDLVVVPAALIAEPIEAAYDADTRIVEKIAFVRIVRLLRGLRALPNFGLLIRTFSNIVPMFARYMLVAVLVYYMFAILGMELFAGLIRPPAEDSEAVHMLTGTAYLSNAYWDVTFDTLGRSYVTLFSLMVVNNWAITMEGYVAATSRWYMIYFYIWYFVIVLLVLNIVTAFLLDDFTVMQAQIEDEENGMVPDWLRRLKAAARDLRVRERRSWAISRPKHPQQVYELMFADDIAEHLRSMDTIDRGVAADSDGGIGAAGDGLRWRGPSGTDSGNGSHRLPAMGEAERRLAEREHALQHRTPAGSRAAGRDVDDSDSDILSDDFEDTHHVHRSALSLQQAEGEYGELAEPGRPGGADARPFSSGDVLSGEGHRGGFGAGRGAPGAAGGGSMPVLTALRLVAAGSTSESSGIASLAPPRVYTAPRMDQPPAVRQRRSSSGTGSRVADLWRARRASQSSHARVDTANVNVDL</sequence>
<feature type="compositionally biased region" description="Basic and acidic residues" evidence="5">
    <location>
        <begin position="335"/>
        <end position="348"/>
    </location>
</feature>
<evidence type="ECO:0000313" key="9">
    <source>
        <dbReference type="Proteomes" id="UP000323011"/>
    </source>
</evidence>
<feature type="transmembrane region" description="Helical" evidence="6">
    <location>
        <begin position="183"/>
        <end position="205"/>
    </location>
</feature>
<feature type="compositionally biased region" description="Gly residues" evidence="5">
    <location>
        <begin position="1093"/>
        <end position="1105"/>
    </location>
</feature>
<accession>A0A5A8CIH6</accession>
<feature type="transmembrane region" description="Helical" evidence="6">
    <location>
        <begin position="86"/>
        <end position="106"/>
    </location>
</feature>
<feature type="region of interest" description="Disordered" evidence="5">
    <location>
        <begin position="1124"/>
        <end position="1189"/>
    </location>
</feature>
<feature type="transmembrane region" description="Helical" evidence="6">
    <location>
        <begin position="871"/>
        <end position="893"/>
    </location>
</feature>
<feature type="compositionally biased region" description="Low complexity" evidence="5">
    <location>
        <begin position="350"/>
        <end position="378"/>
    </location>
</feature>
<name>A0A5A8CIH6_CAFRO</name>
<dbReference type="Proteomes" id="UP000323011">
    <property type="component" value="Unassembled WGS sequence"/>
</dbReference>
<feature type="compositionally biased region" description="Low complexity" evidence="5">
    <location>
        <begin position="527"/>
        <end position="538"/>
    </location>
</feature>
<keyword evidence="3 6" id="KW-1133">Transmembrane helix</keyword>
<keyword evidence="9" id="KW-1185">Reference proteome</keyword>